<dbReference type="SUPFAM" id="SSF109998">
    <property type="entry name" value="Triger factor/SurA peptide-binding domain-like"/>
    <property type="match status" value="1"/>
</dbReference>
<dbReference type="InterPro" id="IPR000297">
    <property type="entry name" value="PPIase_PpiC"/>
</dbReference>
<name>A0A0G1XQQ3_9BACT</name>
<dbReference type="Pfam" id="PF00639">
    <property type="entry name" value="Rotamase"/>
    <property type="match status" value="1"/>
</dbReference>
<dbReference type="PROSITE" id="PS50198">
    <property type="entry name" value="PPIC_PPIASE_2"/>
    <property type="match status" value="1"/>
</dbReference>
<dbReference type="SUPFAM" id="SSF54534">
    <property type="entry name" value="FKBP-like"/>
    <property type="match status" value="1"/>
</dbReference>
<keyword evidence="2" id="KW-0812">Transmembrane</keyword>
<protein>
    <recommendedName>
        <fullName evidence="3">PpiC domain-containing protein</fullName>
    </recommendedName>
</protein>
<dbReference type="Gene3D" id="1.10.4030.10">
    <property type="entry name" value="Porin chaperone SurA, peptide-binding domain"/>
    <property type="match status" value="1"/>
</dbReference>
<feature type="transmembrane region" description="Helical" evidence="2">
    <location>
        <begin position="28"/>
        <end position="50"/>
    </location>
</feature>
<evidence type="ECO:0000259" key="3">
    <source>
        <dbReference type="PROSITE" id="PS50198"/>
    </source>
</evidence>
<gene>
    <name evidence="4" type="ORF">UY77_C0004G0011</name>
</gene>
<dbReference type="AlphaFoldDB" id="A0A0G1XQQ3"/>
<dbReference type="EMBL" id="LCRI01000004">
    <property type="protein sequence ID" value="KKW33190.1"/>
    <property type="molecule type" value="Genomic_DNA"/>
</dbReference>
<keyword evidence="1" id="KW-0413">Isomerase</keyword>
<evidence type="ECO:0000256" key="1">
    <source>
        <dbReference type="PROSITE-ProRule" id="PRU00278"/>
    </source>
</evidence>
<dbReference type="GO" id="GO:0003755">
    <property type="term" value="F:peptidyl-prolyl cis-trans isomerase activity"/>
    <property type="evidence" value="ECO:0007669"/>
    <property type="project" value="UniProtKB-KW"/>
</dbReference>
<dbReference type="PANTHER" id="PTHR47245">
    <property type="entry name" value="PEPTIDYLPROLYL ISOMERASE"/>
    <property type="match status" value="1"/>
</dbReference>
<dbReference type="InterPro" id="IPR046357">
    <property type="entry name" value="PPIase_dom_sf"/>
</dbReference>
<evidence type="ECO:0000256" key="2">
    <source>
        <dbReference type="SAM" id="Phobius"/>
    </source>
</evidence>
<sequence>MLLTVFYPMENDSSVVSSPTTREKNARLFVLGLLAAFMVLFVVGSSLYVYTRPASDALARGLARVIPYPAAIVGTDVILVRDFLFEYDGLKTYFATQSEMEPLPEKETKKNLMDTLINRVMIERFAKNYKIALDPAKEAELMQNLLVSGNITEEQLEAQVHETFGWEVEEFKKRIVRPVVLSTQLSEAIAQDTETQKDKRAQIDAAYARLKNNEDFSLVASETNEDATAKMGGDIGFVNLMTVPESWRPTVTAMAEGTYADVLETNEAYYILRLNDKKEGEESVEYSLSVISVYKHTLEDLLQDRLEHTRVWRFLGRE</sequence>
<proteinExistence type="predicted"/>
<dbReference type="PANTHER" id="PTHR47245:SF2">
    <property type="entry name" value="PEPTIDYL-PROLYL CIS-TRANS ISOMERASE HP_0175-RELATED"/>
    <property type="match status" value="1"/>
</dbReference>
<keyword evidence="2" id="KW-1133">Transmembrane helix</keyword>
<evidence type="ECO:0000313" key="4">
    <source>
        <dbReference type="EMBL" id="KKW33190.1"/>
    </source>
</evidence>
<dbReference type="Proteomes" id="UP000034711">
    <property type="component" value="Unassembled WGS sequence"/>
</dbReference>
<accession>A0A0G1XQQ3</accession>
<organism evidence="4 5">
    <name type="scientific">Candidatus Uhrbacteria bacterium GW2011_GWA2_53_10</name>
    <dbReference type="NCBI Taxonomy" id="1618980"/>
    <lineage>
        <taxon>Bacteria</taxon>
        <taxon>Candidatus Uhriibacteriota</taxon>
    </lineage>
</organism>
<evidence type="ECO:0000313" key="5">
    <source>
        <dbReference type="Proteomes" id="UP000034711"/>
    </source>
</evidence>
<keyword evidence="1" id="KW-0697">Rotamase</keyword>
<comment type="caution">
    <text evidence="4">The sequence shown here is derived from an EMBL/GenBank/DDBJ whole genome shotgun (WGS) entry which is preliminary data.</text>
</comment>
<dbReference type="InterPro" id="IPR050245">
    <property type="entry name" value="PrsA_foldase"/>
</dbReference>
<dbReference type="PATRIC" id="fig|1618980.3.peg.120"/>
<dbReference type="Gene3D" id="3.10.50.40">
    <property type="match status" value="1"/>
</dbReference>
<feature type="domain" description="PpiC" evidence="3">
    <location>
        <begin position="171"/>
        <end position="276"/>
    </location>
</feature>
<dbReference type="InterPro" id="IPR027304">
    <property type="entry name" value="Trigger_fact/SurA_dom_sf"/>
</dbReference>
<keyword evidence="2" id="KW-0472">Membrane</keyword>
<reference evidence="4 5" key="1">
    <citation type="journal article" date="2015" name="Nature">
        <title>rRNA introns, odd ribosomes, and small enigmatic genomes across a large radiation of phyla.</title>
        <authorList>
            <person name="Brown C.T."/>
            <person name="Hug L.A."/>
            <person name="Thomas B.C."/>
            <person name="Sharon I."/>
            <person name="Castelle C.J."/>
            <person name="Singh A."/>
            <person name="Wilkins M.J."/>
            <person name="Williams K.H."/>
            <person name="Banfield J.F."/>
        </authorList>
    </citation>
    <scope>NUCLEOTIDE SEQUENCE [LARGE SCALE GENOMIC DNA]</scope>
</reference>